<dbReference type="EMBL" id="CCKQ01012625">
    <property type="protein sequence ID" value="CDW84242.1"/>
    <property type="molecule type" value="Genomic_DNA"/>
</dbReference>
<keyword evidence="2" id="KW-1185">Reference proteome</keyword>
<dbReference type="InParanoid" id="A0A078ASQ7"/>
<dbReference type="Proteomes" id="UP000039865">
    <property type="component" value="Unassembled WGS sequence"/>
</dbReference>
<reference evidence="1 2" key="1">
    <citation type="submission" date="2014-06" db="EMBL/GenBank/DDBJ databases">
        <authorList>
            <person name="Swart Estienne"/>
        </authorList>
    </citation>
    <scope>NUCLEOTIDE SEQUENCE [LARGE SCALE GENOMIC DNA]</scope>
    <source>
        <strain evidence="1 2">130c</strain>
    </source>
</reference>
<evidence type="ECO:0000313" key="2">
    <source>
        <dbReference type="Proteomes" id="UP000039865"/>
    </source>
</evidence>
<protein>
    <submittedName>
        <fullName evidence="1">Uncharacterized protein</fullName>
    </submittedName>
</protein>
<gene>
    <name evidence="1" type="primary">Contig6499.g6952</name>
    <name evidence="1" type="ORF">STYLEM_13299</name>
</gene>
<evidence type="ECO:0000313" key="1">
    <source>
        <dbReference type="EMBL" id="CDW84242.1"/>
    </source>
</evidence>
<name>A0A078ASQ7_STYLE</name>
<accession>A0A078ASQ7</accession>
<proteinExistence type="predicted"/>
<organism evidence="1 2">
    <name type="scientific">Stylonychia lemnae</name>
    <name type="common">Ciliate</name>
    <dbReference type="NCBI Taxonomy" id="5949"/>
    <lineage>
        <taxon>Eukaryota</taxon>
        <taxon>Sar</taxon>
        <taxon>Alveolata</taxon>
        <taxon>Ciliophora</taxon>
        <taxon>Intramacronucleata</taxon>
        <taxon>Spirotrichea</taxon>
        <taxon>Stichotrichia</taxon>
        <taxon>Sporadotrichida</taxon>
        <taxon>Oxytrichidae</taxon>
        <taxon>Stylonychinae</taxon>
        <taxon>Stylonychia</taxon>
    </lineage>
</organism>
<dbReference type="AlphaFoldDB" id="A0A078ASQ7"/>
<sequence>MLDPLEQKLQESQSIYSYIKSEISFDKKEYAIQQNILDQIDNSFQSELLEKNANNQSFIKDKLDVSKLQDSVYSESQILNLWQFQNPKRNSILQNQNTLAKNDPLDGLRFQKYKIEYERILDSAIIQTAVYANSQDDKIIIGQDISKALLLQNDLSANSEVLNFEHKIISIFEFGQFIFCGAQNKLVIIVDLNSYEVVGEVKTNENVQKIISYETEFPNKQLMIVFLEKQGFIEFYDPQQECIILQKQLSCGFNINDGFQVSSQNEICLAFAHLENRQYIQGKLSFIRQINQNQFILCLKSQKFQIIDKNVKRDVMVEIQNPSNSLNFNCLIKPDNFSENYPYIFYKDAKSIGVINCITMQARVIVQNNTYHRCANIYGMLDEENQSKWHQLKKIHDQFEL</sequence>